<evidence type="ECO:0000256" key="1">
    <source>
        <dbReference type="SAM" id="MobiDB-lite"/>
    </source>
</evidence>
<protein>
    <submittedName>
        <fullName evidence="2">Uncharacterized protein</fullName>
    </submittedName>
</protein>
<proteinExistence type="predicted"/>
<feature type="region of interest" description="Disordered" evidence="1">
    <location>
        <begin position="39"/>
        <end position="65"/>
    </location>
</feature>
<reference evidence="2 3" key="1">
    <citation type="journal article" date="2023" name="Sci. Data">
        <title>Genome assembly of the Korean intertidal mud-creeper Batillaria attramentaria.</title>
        <authorList>
            <person name="Patra A.K."/>
            <person name="Ho P.T."/>
            <person name="Jun S."/>
            <person name="Lee S.J."/>
            <person name="Kim Y."/>
            <person name="Won Y.J."/>
        </authorList>
    </citation>
    <scope>NUCLEOTIDE SEQUENCE [LARGE SCALE GENOMIC DNA]</scope>
    <source>
        <strain evidence="2">Wonlab-2016</strain>
    </source>
</reference>
<gene>
    <name evidence="2" type="ORF">BaRGS_00012343</name>
</gene>
<sequence length="184" mass="20131">MKVVVAAVLQFCDHGGGECVKIQSNITLFQAIIPMGARNSRSPSPSGQADGNPASSTHPPPPHIEAPYAGPWAEYQFIDVTVPVDGDVTFSFCDTPMTSTRSSCALSSLEGLYAQGYSLVTFCRVPSSIQSQQKKPFAPGKDLKYQGIFCSNQYKLFDKPVVDDAFPYKRNPRSFMRDVQARLN</sequence>
<dbReference type="Proteomes" id="UP001519460">
    <property type="component" value="Unassembled WGS sequence"/>
</dbReference>
<comment type="caution">
    <text evidence="2">The sequence shown here is derived from an EMBL/GenBank/DDBJ whole genome shotgun (WGS) entry which is preliminary data.</text>
</comment>
<accession>A0ABD0LA25</accession>
<dbReference type="AlphaFoldDB" id="A0ABD0LA25"/>
<name>A0ABD0LA25_9CAEN</name>
<evidence type="ECO:0000313" key="3">
    <source>
        <dbReference type="Proteomes" id="UP001519460"/>
    </source>
</evidence>
<keyword evidence="3" id="KW-1185">Reference proteome</keyword>
<evidence type="ECO:0000313" key="2">
    <source>
        <dbReference type="EMBL" id="KAK7496421.1"/>
    </source>
</evidence>
<dbReference type="EMBL" id="JACVVK020000067">
    <property type="protein sequence ID" value="KAK7496421.1"/>
    <property type="molecule type" value="Genomic_DNA"/>
</dbReference>
<organism evidence="2 3">
    <name type="scientific">Batillaria attramentaria</name>
    <dbReference type="NCBI Taxonomy" id="370345"/>
    <lineage>
        <taxon>Eukaryota</taxon>
        <taxon>Metazoa</taxon>
        <taxon>Spiralia</taxon>
        <taxon>Lophotrochozoa</taxon>
        <taxon>Mollusca</taxon>
        <taxon>Gastropoda</taxon>
        <taxon>Caenogastropoda</taxon>
        <taxon>Sorbeoconcha</taxon>
        <taxon>Cerithioidea</taxon>
        <taxon>Batillariidae</taxon>
        <taxon>Batillaria</taxon>
    </lineage>
</organism>
<feature type="compositionally biased region" description="Polar residues" evidence="1">
    <location>
        <begin position="39"/>
        <end position="57"/>
    </location>
</feature>